<feature type="region of interest" description="Disordered" evidence="7">
    <location>
        <begin position="448"/>
        <end position="469"/>
    </location>
</feature>
<evidence type="ECO:0000313" key="10">
    <source>
        <dbReference type="EMBL" id="SEU44081.1"/>
    </source>
</evidence>
<dbReference type="InterPro" id="IPR036259">
    <property type="entry name" value="MFS_trans_sf"/>
</dbReference>
<evidence type="ECO:0000256" key="8">
    <source>
        <dbReference type="SAM" id="Phobius"/>
    </source>
</evidence>
<dbReference type="InterPro" id="IPR020846">
    <property type="entry name" value="MFS_dom"/>
</dbReference>
<evidence type="ECO:0000256" key="6">
    <source>
        <dbReference type="ARBA" id="ARBA00023136"/>
    </source>
</evidence>
<dbReference type="PANTHER" id="PTHR42718:SF46">
    <property type="entry name" value="BLR6921 PROTEIN"/>
    <property type="match status" value="1"/>
</dbReference>
<feature type="transmembrane region" description="Helical" evidence="8">
    <location>
        <begin position="100"/>
        <end position="120"/>
    </location>
</feature>
<dbReference type="PRINTS" id="PR01036">
    <property type="entry name" value="TCRTETB"/>
</dbReference>
<evidence type="ECO:0000259" key="9">
    <source>
        <dbReference type="PROSITE" id="PS50850"/>
    </source>
</evidence>
<feature type="transmembrane region" description="Helical" evidence="8">
    <location>
        <begin position="70"/>
        <end position="88"/>
    </location>
</feature>
<evidence type="ECO:0000313" key="11">
    <source>
        <dbReference type="Proteomes" id="UP000199361"/>
    </source>
</evidence>
<dbReference type="InterPro" id="IPR011701">
    <property type="entry name" value="MFS"/>
</dbReference>
<sequence>MPVVLALLCAAQFMVVLDVSVVNVALPSIQHALGFDARHLAWVGNAYALSFGALLLLGGRLADLYGHRRVFAAGLAVFTAASLAGGLADAPGWLIAARAGQGVGAAVLAPATLTILTSVFPEGPRRTRAIAIWTAVSLAGGTAGNLIGGALTEYLSWRAILLINVPIGLVCLAVIRRLAPGTDRRGGRRLDVLGAVLATAGLAALAYGLSGAPAVTCAGLVLLGLFALVEVRVARAPLIPPRLVRARPIWLGNIAMLLAGACLNPMWYFLTLSLQHVLGYGPLQAGLAFLPHTLLTMLVGLRLTPWLMRRADDRVLIVAGALIGAAGFWWQSRIAPGQDYLTAIAGPAVLISLGGGLLNTPLTVTVTSGVAAADAGAASGLMNTAKQIGGALGLAALVALTAGQDGERAGPARAPELATGYGQAFATIAVVLAAVALLAAALPRRRDASPAASGEPAAHPLIGPSPPPK</sequence>
<keyword evidence="2" id="KW-0813">Transport</keyword>
<feature type="transmembrane region" description="Helical" evidence="8">
    <location>
        <begin position="190"/>
        <end position="207"/>
    </location>
</feature>
<dbReference type="PANTHER" id="PTHR42718">
    <property type="entry name" value="MAJOR FACILITATOR SUPERFAMILY MULTIDRUG TRANSPORTER MFSC"/>
    <property type="match status" value="1"/>
</dbReference>
<evidence type="ECO:0000256" key="2">
    <source>
        <dbReference type="ARBA" id="ARBA00022448"/>
    </source>
</evidence>
<protein>
    <submittedName>
        <fullName evidence="10">Drug resistance transporter, EmrB/QacA subfamily</fullName>
    </submittedName>
</protein>
<keyword evidence="6 8" id="KW-0472">Membrane</keyword>
<comment type="subcellular location">
    <subcellularLocation>
        <location evidence="1">Cell membrane</location>
        <topology evidence="1">Multi-pass membrane protein</topology>
    </subcellularLocation>
</comment>
<dbReference type="GO" id="GO:0005886">
    <property type="term" value="C:plasma membrane"/>
    <property type="evidence" value="ECO:0007669"/>
    <property type="project" value="UniProtKB-SubCell"/>
</dbReference>
<dbReference type="CDD" id="cd17321">
    <property type="entry name" value="MFS_MMR_MDR_like"/>
    <property type="match status" value="1"/>
</dbReference>
<organism evidence="10 11">
    <name type="scientific">Nonomuraea wenchangensis</name>
    <dbReference type="NCBI Taxonomy" id="568860"/>
    <lineage>
        <taxon>Bacteria</taxon>
        <taxon>Bacillati</taxon>
        <taxon>Actinomycetota</taxon>
        <taxon>Actinomycetes</taxon>
        <taxon>Streptosporangiales</taxon>
        <taxon>Streptosporangiaceae</taxon>
        <taxon>Nonomuraea</taxon>
    </lineage>
</organism>
<feature type="transmembrane region" description="Helical" evidence="8">
    <location>
        <begin position="40"/>
        <end position="58"/>
    </location>
</feature>
<accession>A0A1I0LQI6</accession>
<dbReference type="Proteomes" id="UP000199361">
    <property type="component" value="Unassembled WGS sequence"/>
</dbReference>
<keyword evidence="11" id="KW-1185">Reference proteome</keyword>
<evidence type="ECO:0000256" key="7">
    <source>
        <dbReference type="SAM" id="MobiDB-lite"/>
    </source>
</evidence>
<evidence type="ECO:0000256" key="5">
    <source>
        <dbReference type="ARBA" id="ARBA00022989"/>
    </source>
</evidence>
<gene>
    <name evidence="10" type="ORF">SAMN05421811_122148</name>
</gene>
<evidence type="ECO:0000256" key="4">
    <source>
        <dbReference type="ARBA" id="ARBA00022692"/>
    </source>
</evidence>
<reference evidence="10 11" key="1">
    <citation type="submission" date="2016-10" db="EMBL/GenBank/DDBJ databases">
        <authorList>
            <person name="de Groot N.N."/>
        </authorList>
    </citation>
    <scope>NUCLEOTIDE SEQUENCE [LARGE SCALE GENOMIC DNA]</scope>
    <source>
        <strain evidence="10 11">CGMCC 4.5598</strain>
    </source>
</reference>
<feature type="transmembrane region" description="Helical" evidence="8">
    <location>
        <begin position="213"/>
        <end position="229"/>
    </location>
</feature>
<dbReference type="PROSITE" id="PS50850">
    <property type="entry name" value="MFS"/>
    <property type="match status" value="1"/>
</dbReference>
<feature type="transmembrane region" description="Helical" evidence="8">
    <location>
        <begin position="282"/>
        <end position="303"/>
    </location>
</feature>
<keyword evidence="3" id="KW-1003">Cell membrane</keyword>
<dbReference type="Gene3D" id="1.20.1250.20">
    <property type="entry name" value="MFS general substrate transporter like domains"/>
    <property type="match status" value="1"/>
</dbReference>
<feature type="domain" description="Major facilitator superfamily (MFS) profile" evidence="9">
    <location>
        <begin position="4"/>
        <end position="447"/>
    </location>
</feature>
<keyword evidence="5 8" id="KW-1133">Transmembrane helix</keyword>
<feature type="transmembrane region" description="Helical" evidence="8">
    <location>
        <begin position="132"/>
        <end position="151"/>
    </location>
</feature>
<keyword evidence="4 8" id="KW-0812">Transmembrane</keyword>
<dbReference type="RefSeq" id="WP_281249687.1">
    <property type="nucleotide sequence ID" value="NZ_FOHX01000022.1"/>
</dbReference>
<feature type="transmembrane region" description="Helical" evidence="8">
    <location>
        <begin position="421"/>
        <end position="442"/>
    </location>
</feature>
<evidence type="ECO:0000256" key="3">
    <source>
        <dbReference type="ARBA" id="ARBA00022475"/>
    </source>
</evidence>
<dbReference type="Gene3D" id="1.20.1720.10">
    <property type="entry name" value="Multidrug resistance protein D"/>
    <property type="match status" value="1"/>
</dbReference>
<feature type="transmembrane region" description="Helical" evidence="8">
    <location>
        <begin position="315"/>
        <end position="332"/>
    </location>
</feature>
<dbReference type="SUPFAM" id="SSF103473">
    <property type="entry name" value="MFS general substrate transporter"/>
    <property type="match status" value="1"/>
</dbReference>
<dbReference type="GO" id="GO:0022857">
    <property type="term" value="F:transmembrane transporter activity"/>
    <property type="evidence" value="ECO:0007669"/>
    <property type="project" value="InterPro"/>
</dbReference>
<proteinExistence type="predicted"/>
<dbReference type="AlphaFoldDB" id="A0A1I0LQI6"/>
<evidence type="ECO:0000256" key="1">
    <source>
        <dbReference type="ARBA" id="ARBA00004651"/>
    </source>
</evidence>
<name>A0A1I0LQI6_9ACTN</name>
<feature type="transmembrane region" description="Helical" evidence="8">
    <location>
        <begin position="250"/>
        <end position="270"/>
    </location>
</feature>
<dbReference type="Pfam" id="PF07690">
    <property type="entry name" value="MFS_1"/>
    <property type="match status" value="1"/>
</dbReference>
<feature type="transmembrane region" description="Helical" evidence="8">
    <location>
        <begin position="157"/>
        <end position="178"/>
    </location>
</feature>
<dbReference type="EMBL" id="FOHX01000022">
    <property type="protein sequence ID" value="SEU44081.1"/>
    <property type="molecule type" value="Genomic_DNA"/>
</dbReference>